<dbReference type="PANTHER" id="PTHR28128">
    <property type="entry name" value="GOLGI APPARATUS MEMBRANE PROTEIN TVP15"/>
    <property type="match status" value="1"/>
</dbReference>
<proteinExistence type="predicted"/>
<reference evidence="6 7" key="1">
    <citation type="submission" date="2023-08" db="EMBL/GenBank/DDBJ databases">
        <title>Black Yeasts Isolated from many extreme environments.</title>
        <authorList>
            <person name="Coleine C."/>
            <person name="Stajich J.E."/>
            <person name="Selbmann L."/>
        </authorList>
    </citation>
    <scope>NUCLEOTIDE SEQUENCE [LARGE SCALE GENOMIC DNA]</scope>
    <source>
        <strain evidence="6 7">CCFEE 5910</strain>
    </source>
</reference>
<protein>
    <submittedName>
        <fullName evidence="6">Uncharacterized protein</fullName>
    </submittedName>
</protein>
<evidence type="ECO:0000256" key="4">
    <source>
        <dbReference type="ARBA" id="ARBA00023136"/>
    </source>
</evidence>
<dbReference type="PANTHER" id="PTHR28128:SF1">
    <property type="entry name" value="GOLGI APPARATUS MEMBRANE PROTEIN TVP15"/>
    <property type="match status" value="1"/>
</dbReference>
<evidence type="ECO:0000256" key="1">
    <source>
        <dbReference type="ARBA" id="ARBA00004141"/>
    </source>
</evidence>
<dbReference type="GO" id="GO:0016192">
    <property type="term" value="P:vesicle-mediated transport"/>
    <property type="evidence" value="ECO:0007669"/>
    <property type="project" value="TreeGrafter"/>
</dbReference>
<dbReference type="GO" id="GO:0000139">
    <property type="term" value="C:Golgi membrane"/>
    <property type="evidence" value="ECO:0007669"/>
    <property type="project" value="TreeGrafter"/>
</dbReference>
<dbReference type="AlphaFoldDB" id="A0AAN7YAI4"/>
<organism evidence="6 7">
    <name type="scientific">Lithohypha guttulata</name>
    <dbReference type="NCBI Taxonomy" id="1690604"/>
    <lineage>
        <taxon>Eukaryota</taxon>
        <taxon>Fungi</taxon>
        <taxon>Dikarya</taxon>
        <taxon>Ascomycota</taxon>
        <taxon>Pezizomycotina</taxon>
        <taxon>Eurotiomycetes</taxon>
        <taxon>Chaetothyriomycetidae</taxon>
        <taxon>Chaetothyriales</taxon>
        <taxon>Trichomeriaceae</taxon>
        <taxon>Lithohypha</taxon>
    </lineage>
</organism>
<gene>
    <name evidence="6" type="ORF">LTR05_004557</name>
</gene>
<comment type="subcellular location">
    <subcellularLocation>
        <location evidence="1">Membrane</location>
        <topology evidence="1">Multi-pass membrane protein</topology>
    </subcellularLocation>
</comment>
<evidence type="ECO:0000256" key="5">
    <source>
        <dbReference type="SAM" id="Phobius"/>
    </source>
</evidence>
<feature type="transmembrane region" description="Helical" evidence="5">
    <location>
        <begin position="30"/>
        <end position="49"/>
    </location>
</feature>
<dbReference type="Proteomes" id="UP001309876">
    <property type="component" value="Unassembled WGS sequence"/>
</dbReference>
<accession>A0AAN7YAI4</accession>
<name>A0AAN7YAI4_9EURO</name>
<dbReference type="InterPro" id="IPR013714">
    <property type="entry name" value="Golgi_TVP15"/>
</dbReference>
<evidence type="ECO:0000256" key="3">
    <source>
        <dbReference type="ARBA" id="ARBA00022989"/>
    </source>
</evidence>
<comment type="caution">
    <text evidence="6">The sequence shown here is derived from an EMBL/GenBank/DDBJ whole genome shotgun (WGS) entry which is preliminary data.</text>
</comment>
<evidence type="ECO:0000313" key="6">
    <source>
        <dbReference type="EMBL" id="KAK5085276.1"/>
    </source>
</evidence>
<dbReference type="Pfam" id="PF08507">
    <property type="entry name" value="COPI_assoc"/>
    <property type="match status" value="1"/>
</dbReference>
<keyword evidence="2 5" id="KW-0812">Transmembrane</keyword>
<feature type="transmembrane region" description="Helical" evidence="5">
    <location>
        <begin position="5"/>
        <end position="24"/>
    </location>
</feature>
<evidence type="ECO:0000313" key="7">
    <source>
        <dbReference type="Proteomes" id="UP001309876"/>
    </source>
</evidence>
<evidence type="ECO:0000256" key="2">
    <source>
        <dbReference type="ARBA" id="ARBA00022692"/>
    </source>
</evidence>
<keyword evidence="4 5" id="KW-0472">Membrane</keyword>
<keyword evidence="7" id="KW-1185">Reference proteome</keyword>
<dbReference type="EMBL" id="JAVRRJ010000004">
    <property type="protein sequence ID" value="KAK5085276.1"/>
    <property type="molecule type" value="Genomic_DNA"/>
</dbReference>
<keyword evidence="3 5" id="KW-1133">Transmembrane helix</keyword>
<sequence>MSSFLFSFLGRGVFYVFVGSIILAGHWPRIVAGTIVGFIGLGYCALEFAPQIEPPSNMRDADAGWGAEQV</sequence>